<comment type="caution">
    <text evidence="5">The sequence shown here is derived from an EMBL/GenBank/DDBJ whole genome shotgun (WGS) entry which is preliminary data.</text>
</comment>
<evidence type="ECO:0000313" key="6">
    <source>
        <dbReference type="Proteomes" id="UP000661894"/>
    </source>
</evidence>
<evidence type="ECO:0000313" key="5">
    <source>
        <dbReference type="EMBL" id="MBD8062323.1"/>
    </source>
</evidence>
<dbReference type="InterPro" id="IPR008854">
    <property type="entry name" value="TPMT"/>
</dbReference>
<evidence type="ECO:0000256" key="2">
    <source>
        <dbReference type="ARBA" id="ARBA00022679"/>
    </source>
</evidence>
<dbReference type="SUPFAM" id="SSF53335">
    <property type="entry name" value="S-adenosyl-L-methionine-dependent methyltransferases"/>
    <property type="match status" value="1"/>
</dbReference>
<protein>
    <submittedName>
        <fullName evidence="5">Class I SAM-dependent methyltransferase</fullName>
    </submittedName>
</protein>
<dbReference type="Pfam" id="PF13649">
    <property type="entry name" value="Methyltransf_25"/>
    <property type="match status" value="1"/>
</dbReference>
<keyword evidence="6" id="KW-1185">Reference proteome</keyword>
<reference evidence="5 6" key="1">
    <citation type="submission" date="2020-08" db="EMBL/GenBank/DDBJ databases">
        <title>A Genomic Blueprint of the Chicken Gut Microbiome.</title>
        <authorList>
            <person name="Gilroy R."/>
            <person name="Ravi A."/>
            <person name="Getino M."/>
            <person name="Pursley I."/>
            <person name="Horton D.L."/>
            <person name="Alikhan N.-F."/>
            <person name="Baker D."/>
            <person name="Gharbi K."/>
            <person name="Hall N."/>
            <person name="Watson M."/>
            <person name="Adriaenssens E.M."/>
            <person name="Foster-Nyarko E."/>
            <person name="Jarju S."/>
            <person name="Secka A."/>
            <person name="Antonio M."/>
            <person name="Oren A."/>
            <person name="Chaudhuri R."/>
            <person name="La Ragione R.M."/>
            <person name="Hildebrand F."/>
            <person name="Pallen M.J."/>
        </authorList>
    </citation>
    <scope>NUCLEOTIDE SEQUENCE [LARGE SCALE GENOMIC DNA]</scope>
    <source>
        <strain evidence="5 6">Sa1BUA1</strain>
    </source>
</reference>
<accession>A0ABR8Z2U2</accession>
<dbReference type="Proteomes" id="UP000661894">
    <property type="component" value="Unassembled WGS sequence"/>
</dbReference>
<evidence type="ECO:0000256" key="3">
    <source>
        <dbReference type="ARBA" id="ARBA00022691"/>
    </source>
</evidence>
<organism evidence="5 6">
    <name type="scientific">Oceanitalea stevensii</name>
    <dbReference type="NCBI Taxonomy" id="2763072"/>
    <lineage>
        <taxon>Bacteria</taxon>
        <taxon>Bacillati</taxon>
        <taxon>Actinomycetota</taxon>
        <taxon>Actinomycetes</taxon>
        <taxon>Micrococcales</taxon>
        <taxon>Bogoriellaceae</taxon>
        <taxon>Georgenia</taxon>
    </lineage>
</organism>
<dbReference type="PANTHER" id="PTHR43464:SF19">
    <property type="entry name" value="UBIQUINONE BIOSYNTHESIS O-METHYLTRANSFERASE, MITOCHONDRIAL"/>
    <property type="match status" value="1"/>
</dbReference>
<gene>
    <name evidence="5" type="ORF">H9624_08295</name>
</gene>
<evidence type="ECO:0000256" key="1">
    <source>
        <dbReference type="ARBA" id="ARBA00022603"/>
    </source>
</evidence>
<dbReference type="InterPro" id="IPR029063">
    <property type="entry name" value="SAM-dependent_MTases_sf"/>
</dbReference>
<name>A0ABR8Z2U2_9MICO</name>
<dbReference type="InterPro" id="IPR041698">
    <property type="entry name" value="Methyltransf_25"/>
</dbReference>
<dbReference type="PROSITE" id="PS51585">
    <property type="entry name" value="SAM_MT_TPMT"/>
    <property type="match status" value="1"/>
</dbReference>
<proteinExistence type="predicted"/>
<sequence length="215" mass="22952">MSDRRAWQGEADLLGNADPAHPTAWFERLWSAARRGEVTTPWDRTDPHPALASWARPPDGPGRAAVVVGCGLGADAEHLARLGYATTAFDVSPSAVAAARTRNVGSPVTYAVADLLDLPPAWAGAFDLVVEIYTVQAVSRDVRRPMVDGVRSLVAPGGTLFVVQAAVEEPDDEGPPWPLTRAELESFGTQGLTTVAVEEIVADGRPSWRAELHRA</sequence>
<evidence type="ECO:0000259" key="4">
    <source>
        <dbReference type="Pfam" id="PF13649"/>
    </source>
</evidence>
<dbReference type="GO" id="GO:0008168">
    <property type="term" value="F:methyltransferase activity"/>
    <property type="evidence" value="ECO:0007669"/>
    <property type="project" value="UniProtKB-KW"/>
</dbReference>
<keyword evidence="3" id="KW-0949">S-adenosyl-L-methionine</keyword>
<dbReference type="Gene3D" id="3.40.50.150">
    <property type="entry name" value="Vaccinia Virus protein VP39"/>
    <property type="match status" value="1"/>
</dbReference>
<dbReference type="GO" id="GO:0032259">
    <property type="term" value="P:methylation"/>
    <property type="evidence" value="ECO:0007669"/>
    <property type="project" value="UniProtKB-KW"/>
</dbReference>
<dbReference type="EMBL" id="JACSPO010000003">
    <property type="protein sequence ID" value="MBD8062323.1"/>
    <property type="molecule type" value="Genomic_DNA"/>
</dbReference>
<keyword evidence="1 5" id="KW-0489">Methyltransferase</keyword>
<feature type="domain" description="Methyltransferase" evidence="4">
    <location>
        <begin position="68"/>
        <end position="158"/>
    </location>
</feature>
<dbReference type="CDD" id="cd02440">
    <property type="entry name" value="AdoMet_MTases"/>
    <property type="match status" value="1"/>
</dbReference>
<keyword evidence="2" id="KW-0808">Transferase</keyword>
<dbReference type="PANTHER" id="PTHR43464">
    <property type="entry name" value="METHYLTRANSFERASE"/>
    <property type="match status" value="1"/>
</dbReference>
<dbReference type="RefSeq" id="WP_251839438.1">
    <property type="nucleotide sequence ID" value="NZ_JACSPO010000003.1"/>
</dbReference>